<comment type="caution">
    <text evidence="6">The sequence shown here is derived from an EMBL/GenBank/DDBJ whole genome shotgun (WGS) entry which is preliminary data.</text>
</comment>
<protein>
    <recommendedName>
        <fullName evidence="4">Dynein axonemal assembly factor 1 homolog</fullName>
    </recommendedName>
</protein>
<feature type="region of interest" description="Disordered" evidence="5">
    <location>
        <begin position="617"/>
        <end position="643"/>
    </location>
</feature>
<accession>A0A835CUD6</accession>
<dbReference type="PANTHER" id="PTHR45973">
    <property type="entry name" value="PROTEIN PHOSPHATASE 1 REGULATORY SUBUNIT SDS22-RELATED"/>
    <property type="match status" value="1"/>
</dbReference>
<dbReference type="AlphaFoldDB" id="A0A835CUD6"/>
<dbReference type="Proteomes" id="UP000639338">
    <property type="component" value="Unassembled WGS sequence"/>
</dbReference>
<dbReference type="SMART" id="SM00365">
    <property type="entry name" value="LRR_SD22"/>
    <property type="match status" value="5"/>
</dbReference>
<dbReference type="InterPro" id="IPR032675">
    <property type="entry name" value="LRR_dom_sf"/>
</dbReference>
<evidence type="ECO:0000313" key="6">
    <source>
        <dbReference type="EMBL" id="KAF7996317.1"/>
    </source>
</evidence>
<sequence length="963" mass="109246">MPISNNTKSSQGKKLTFNVRGKSATVHTDTEQEENNFFTIAPALPILPGASAPIKLTKRSYSSLNSTSSTFAFEDAEVGGCDVVALQQAGEGRTVVAKRSQIERDKNPDRICLDRRGLTNFPDIIDEPKLRLMSLQHNLLSRIEADNFIQLTKLVFLDLYDNQIEKINDLIPLENLRVLLIGKNRIKKIEGLGPLVKLEVLDLHGNQIVQVSGLDDLISLKVLNLAGNNVKIIGYNDFHGLSSLKELNLKRNKIKKLLGFGETPQLQKLYLSNNDIQKIEDMGSIAKALQIKEITIDGNPVTLNADCISFLVSYLPNLQVLSTMQINEQVRRTAMAWRTTKEQSNSAFLDLSTQVCVNVRREEVITNAKTNWELLRSQTKCFTSNSSKLNNIKNDKIRGLNLQNSNKFDTVKLKSLDDNNKKNIYGSLTSINEKIESKKIQYKKRSNSSDGLFRIDNINKINALEFKLPPILLPIINNLTNNKNNELYKNQKSNILIDNTDTTTDSELESSESHESLKSGLRNHLLKCNTKAITADNDKNNIYNLSNINIKKQDNNDINNRGNMVSFKSHDSFISDNKVNLKTFYNLIDTNDVHDKLPENYNQSNFHLINTKTNSLDSNKSIFGESSSSSTTKADDYDDSEDDKNRIKISKIKKMVHYKNNRAATARVKHRASMAPSPPPQQNPPPKEKEQGGDYLVEIIGRCLNVYGQGALRFIDRSWDLTKATDVNIVKFNYVQFNGIATVLNKLKIRFPNAEHFIFKETNISHLGQLNALAEVQGLASIQIEPEGNPIISKNWKIYAIFRLAHWGLRVINGKEITERDIELANEEYSGLTDIVMWSLPESLLQPLLHRLHLEKAQRQNGEQITAKQFLLNSDPALRNVVAKEALQWRRGNITQEDLISRHKGKVHLSNLIDQTIDAIEKLQLLEREWPNILKEIIQTTLNDYSQINLYMKRYNKILEDGK</sequence>
<dbReference type="OrthoDB" id="1939344at2759"/>
<gene>
    <name evidence="6" type="ORF">HCN44_001949</name>
</gene>
<dbReference type="EMBL" id="JACMRX010000001">
    <property type="protein sequence ID" value="KAF7996317.1"/>
    <property type="molecule type" value="Genomic_DNA"/>
</dbReference>
<dbReference type="InterPro" id="IPR003591">
    <property type="entry name" value="Leu-rich_rpt_typical-subtyp"/>
</dbReference>
<evidence type="ECO:0000256" key="1">
    <source>
        <dbReference type="ARBA" id="ARBA00003843"/>
    </source>
</evidence>
<keyword evidence="7" id="KW-1185">Reference proteome</keyword>
<dbReference type="PROSITE" id="PS51450">
    <property type="entry name" value="LRR"/>
    <property type="match status" value="5"/>
</dbReference>
<dbReference type="InterPro" id="IPR050576">
    <property type="entry name" value="Cilia_flagella_integrity"/>
</dbReference>
<feature type="compositionally biased region" description="Low complexity" evidence="5">
    <location>
        <begin position="618"/>
        <end position="632"/>
    </location>
</feature>
<dbReference type="Pfam" id="PF12799">
    <property type="entry name" value="LRR_4"/>
    <property type="match status" value="1"/>
</dbReference>
<keyword evidence="3" id="KW-0677">Repeat</keyword>
<evidence type="ECO:0000256" key="3">
    <source>
        <dbReference type="ARBA" id="ARBA00022737"/>
    </source>
</evidence>
<comment type="function">
    <text evidence="1">Cilium-specific protein required for cilia structures.</text>
</comment>
<dbReference type="SUPFAM" id="SSF52058">
    <property type="entry name" value="L domain-like"/>
    <property type="match status" value="1"/>
</dbReference>
<evidence type="ECO:0000256" key="2">
    <source>
        <dbReference type="ARBA" id="ARBA00022614"/>
    </source>
</evidence>
<keyword evidence="2" id="KW-0433">Leucine-rich repeat</keyword>
<proteinExistence type="predicted"/>
<organism evidence="6 7">
    <name type="scientific">Aphidius gifuensis</name>
    <name type="common">Parasitoid wasp</name>
    <dbReference type="NCBI Taxonomy" id="684658"/>
    <lineage>
        <taxon>Eukaryota</taxon>
        <taxon>Metazoa</taxon>
        <taxon>Ecdysozoa</taxon>
        <taxon>Arthropoda</taxon>
        <taxon>Hexapoda</taxon>
        <taxon>Insecta</taxon>
        <taxon>Pterygota</taxon>
        <taxon>Neoptera</taxon>
        <taxon>Endopterygota</taxon>
        <taxon>Hymenoptera</taxon>
        <taxon>Apocrita</taxon>
        <taxon>Ichneumonoidea</taxon>
        <taxon>Braconidae</taxon>
        <taxon>Aphidiinae</taxon>
        <taxon>Aphidius</taxon>
    </lineage>
</organism>
<evidence type="ECO:0000313" key="7">
    <source>
        <dbReference type="Proteomes" id="UP000639338"/>
    </source>
</evidence>
<evidence type="ECO:0000256" key="5">
    <source>
        <dbReference type="SAM" id="MobiDB-lite"/>
    </source>
</evidence>
<dbReference type="PANTHER" id="PTHR45973:SF8">
    <property type="entry name" value="LEUCINE-RICH REPEAT-CONTAINING PROTEIN 49"/>
    <property type="match status" value="1"/>
</dbReference>
<reference evidence="6 7" key="1">
    <citation type="submission" date="2020-08" db="EMBL/GenBank/DDBJ databases">
        <title>Aphidius gifuensis genome sequencing and assembly.</title>
        <authorList>
            <person name="Du Z."/>
        </authorList>
    </citation>
    <scope>NUCLEOTIDE SEQUENCE [LARGE SCALE GENOMIC DNA]</scope>
    <source>
        <strain evidence="6">YNYX2018</strain>
        <tissue evidence="6">Adults</tissue>
    </source>
</reference>
<dbReference type="Gene3D" id="3.80.10.10">
    <property type="entry name" value="Ribonuclease Inhibitor"/>
    <property type="match status" value="2"/>
</dbReference>
<evidence type="ECO:0000256" key="4">
    <source>
        <dbReference type="ARBA" id="ARBA00024433"/>
    </source>
</evidence>
<feature type="compositionally biased region" description="Pro residues" evidence="5">
    <location>
        <begin position="676"/>
        <end position="685"/>
    </location>
</feature>
<dbReference type="InterPro" id="IPR001611">
    <property type="entry name" value="Leu-rich_rpt"/>
</dbReference>
<dbReference type="SMART" id="SM00369">
    <property type="entry name" value="LRR_TYP"/>
    <property type="match status" value="5"/>
</dbReference>
<name>A0A835CUD6_APHGI</name>
<feature type="region of interest" description="Disordered" evidence="5">
    <location>
        <begin position="665"/>
        <end position="691"/>
    </location>
</feature>
<dbReference type="InterPro" id="IPR025875">
    <property type="entry name" value="Leu-rich_rpt_4"/>
</dbReference>